<comment type="caution">
    <text evidence="1">The sequence shown here is derived from an EMBL/GenBank/DDBJ whole genome shotgun (WGS) entry which is preliminary data.</text>
</comment>
<protein>
    <submittedName>
        <fullName evidence="1">Uncharacterized protein</fullName>
    </submittedName>
</protein>
<dbReference type="OrthoDB" id="1267107at2"/>
<evidence type="ECO:0000313" key="2">
    <source>
        <dbReference type="Proteomes" id="UP000247922"/>
    </source>
</evidence>
<proteinExistence type="predicted"/>
<reference evidence="1 2" key="1">
    <citation type="submission" date="2018-05" db="EMBL/GenBank/DDBJ databases">
        <title>Genomic Encyclopedia of Type Strains, Phase IV (KMG-IV): sequencing the most valuable type-strain genomes for metagenomic binning, comparative biology and taxonomic classification.</title>
        <authorList>
            <person name="Goeker M."/>
        </authorList>
    </citation>
    <scope>NUCLEOTIDE SEQUENCE [LARGE SCALE GENOMIC DNA]</scope>
    <source>
        <strain evidence="1 2">DSM 22440</strain>
    </source>
</reference>
<dbReference type="PROSITE" id="PS51257">
    <property type="entry name" value="PROKAR_LIPOPROTEIN"/>
    <property type="match status" value="1"/>
</dbReference>
<dbReference type="AlphaFoldDB" id="A0A2V3WFW2"/>
<accession>A0A2V3WFW2</accession>
<organism evidence="1 2">
    <name type="scientific">Streptohalobacillus salinus</name>
    <dbReference type="NCBI Taxonomy" id="621096"/>
    <lineage>
        <taxon>Bacteria</taxon>
        <taxon>Bacillati</taxon>
        <taxon>Bacillota</taxon>
        <taxon>Bacilli</taxon>
        <taxon>Bacillales</taxon>
        <taxon>Bacillaceae</taxon>
        <taxon>Streptohalobacillus</taxon>
    </lineage>
</organism>
<keyword evidence="2" id="KW-1185">Reference proteome</keyword>
<sequence length="355" mass="40651">MSNKSLKHYTLTLSILLLTFFLVACSTTNERLVASTYEGYPLLSEQDRESSLRLFNIEHRAEVLAEQFEEHYYTVLNDANDQYILESYQSLDDVKSYFTEVMSESVATEITDTYYEETDEGVEIIPTDDYGVIDPEDDMTVQDIDSETAVLSQFTETELTGQLLTRYTMKKALTNDAVSTFEYLFVTGEDIEALTFVQPIIQHLRDGDFEQLSQYVSEDNGLTLVPYLHVDDESLNFDKSTVANFSQDSSTYLFGYTDGRGEPIDVTPETYYEEYIHSDALQEPQNAYINEYRQNGNSLNNIEEAFPNHDAVVEIHNEGSGEYSGMDWRSLHFVLEETENGDYVLIGILSDEWTI</sequence>
<dbReference type="Proteomes" id="UP000247922">
    <property type="component" value="Unassembled WGS sequence"/>
</dbReference>
<name>A0A2V3WFW2_9BACI</name>
<dbReference type="RefSeq" id="WP_110250258.1">
    <property type="nucleotide sequence ID" value="NZ_QJJR01000001.1"/>
</dbReference>
<evidence type="ECO:0000313" key="1">
    <source>
        <dbReference type="EMBL" id="PXW93165.1"/>
    </source>
</evidence>
<dbReference type="EMBL" id="QJJR01000001">
    <property type="protein sequence ID" value="PXW93165.1"/>
    <property type="molecule type" value="Genomic_DNA"/>
</dbReference>
<gene>
    <name evidence="1" type="ORF">DES38_101251</name>
</gene>